<evidence type="ECO:0000256" key="6">
    <source>
        <dbReference type="ARBA" id="ARBA00023239"/>
    </source>
</evidence>
<keyword evidence="15" id="KW-1185">Reference proteome</keyword>
<evidence type="ECO:0000256" key="11">
    <source>
        <dbReference type="PIRSR" id="PIRSR614732-2"/>
    </source>
</evidence>
<feature type="domain" description="Orotidine 5'-phosphate decarboxylase" evidence="13">
    <location>
        <begin position="7"/>
        <end position="234"/>
    </location>
</feature>
<evidence type="ECO:0000256" key="2">
    <source>
        <dbReference type="ARBA" id="ARBA00004861"/>
    </source>
</evidence>
<dbReference type="InterPro" id="IPR011060">
    <property type="entry name" value="RibuloseP-bd_barrel"/>
</dbReference>
<comment type="function">
    <text evidence="1 9">Catalyzes the decarboxylation of orotidine 5'-monophosphate (OMP) to uridine 5'-monophosphate (UMP).</text>
</comment>
<comment type="similarity">
    <text evidence="8 9">Belongs to the OMP decarboxylase family. Type 1 subfamily.</text>
</comment>
<name>A0A4Q9DPV7_9BACL</name>
<feature type="binding site" evidence="9 11">
    <location>
        <position position="13"/>
    </location>
    <ligand>
        <name>substrate</name>
    </ligand>
</feature>
<comment type="catalytic activity">
    <reaction evidence="7 9 12">
        <text>orotidine 5'-phosphate + H(+) = UMP + CO2</text>
        <dbReference type="Rhea" id="RHEA:11596"/>
        <dbReference type="ChEBI" id="CHEBI:15378"/>
        <dbReference type="ChEBI" id="CHEBI:16526"/>
        <dbReference type="ChEBI" id="CHEBI:57538"/>
        <dbReference type="ChEBI" id="CHEBI:57865"/>
        <dbReference type="EC" id="4.1.1.23"/>
    </reaction>
</comment>
<sequence>MSNAAERIMVALDYASAEEAQQLMNQLQGIPCWMKVGMQLFYAAGPGFVAKLKEQGYKVFLDVKMHDIPNTVKGGSESVTRLGVDMFNVHAAGGAAMMEAAMEGVDKGLTGSKGSAKPIVIAVTQLTSTSQSVMNHEIGVPGPVDETVIRYAKMTQLAGLQGVVASPQEVVKIKQACGSSFLTVTPGIRPAGSDIGDQSRIMTPPEAFQQGTDYIVIGRPITGAKDPRQALESITESIHSVFQKTEVI</sequence>
<dbReference type="PANTHER" id="PTHR32119">
    <property type="entry name" value="OROTIDINE 5'-PHOSPHATE DECARBOXYLASE"/>
    <property type="match status" value="1"/>
</dbReference>
<accession>A0A4Q9DPV7</accession>
<dbReference type="GO" id="GO:0044205">
    <property type="term" value="P:'de novo' UMP biosynthetic process"/>
    <property type="evidence" value="ECO:0007669"/>
    <property type="project" value="UniProtKB-UniRule"/>
</dbReference>
<dbReference type="FunFam" id="3.20.20.70:FF:000015">
    <property type="entry name" value="Orotidine 5'-phosphate decarboxylase"/>
    <property type="match status" value="1"/>
</dbReference>
<evidence type="ECO:0000256" key="9">
    <source>
        <dbReference type="HAMAP-Rule" id="MF_01200"/>
    </source>
</evidence>
<dbReference type="InterPro" id="IPR047596">
    <property type="entry name" value="OMPdecase_bac"/>
</dbReference>
<dbReference type="GO" id="GO:0005829">
    <property type="term" value="C:cytosol"/>
    <property type="evidence" value="ECO:0007669"/>
    <property type="project" value="TreeGrafter"/>
</dbReference>
<dbReference type="EC" id="4.1.1.23" evidence="9"/>
<evidence type="ECO:0000256" key="1">
    <source>
        <dbReference type="ARBA" id="ARBA00002356"/>
    </source>
</evidence>
<proteinExistence type="inferred from homology"/>
<dbReference type="OrthoDB" id="9806203at2"/>
<evidence type="ECO:0000256" key="12">
    <source>
        <dbReference type="RuleBase" id="RU000512"/>
    </source>
</evidence>
<feature type="active site" description="For OMPdecase activity" evidence="10">
    <location>
        <position position="64"/>
    </location>
</feature>
<evidence type="ECO:0000259" key="13">
    <source>
        <dbReference type="SMART" id="SM00934"/>
    </source>
</evidence>
<dbReference type="EMBL" id="SIRE01000010">
    <property type="protein sequence ID" value="TBL78355.1"/>
    <property type="molecule type" value="Genomic_DNA"/>
</dbReference>
<dbReference type="HAMAP" id="MF_01200_B">
    <property type="entry name" value="OMPdecase_type1_B"/>
    <property type="match status" value="1"/>
</dbReference>
<feature type="binding site" evidence="9 11">
    <location>
        <position position="189"/>
    </location>
    <ligand>
        <name>substrate</name>
    </ligand>
</feature>
<feature type="active site" description="For OMPdecase activity" evidence="10">
    <location>
        <position position="67"/>
    </location>
</feature>
<dbReference type="Gene3D" id="3.20.20.70">
    <property type="entry name" value="Aldolase class I"/>
    <property type="match status" value="1"/>
</dbReference>
<dbReference type="CDD" id="cd04725">
    <property type="entry name" value="OMP_decarboxylase_like"/>
    <property type="match status" value="1"/>
</dbReference>
<evidence type="ECO:0000256" key="4">
    <source>
        <dbReference type="ARBA" id="ARBA00022793"/>
    </source>
</evidence>
<feature type="binding site" evidence="9 11">
    <location>
        <position position="218"/>
    </location>
    <ligand>
        <name>substrate</name>
    </ligand>
</feature>
<evidence type="ECO:0000313" key="15">
    <source>
        <dbReference type="Proteomes" id="UP000293142"/>
    </source>
</evidence>
<evidence type="ECO:0000256" key="8">
    <source>
        <dbReference type="ARBA" id="ARBA00061012"/>
    </source>
</evidence>
<feature type="binding site" evidence="9 11">
    <location>
        <position position="198"/>
    </location>
    <ligand>
        <name>substrate</name>
    </ligand>
</feature>
<keyword evidence="6 9" id="KW-0456">Lyase</keyword>
<dbReference type="GO" id="GO:0004590">
    <property type="term" value="F:orotidine-5'-phosphate decarboxylase activity"/>
    <property type="evidence" value="ECO:0007669"/>
    <property type="project" value="UniProtKB-UniRule"/>
</dbReference>
<evidence type="ECO:0000256" key="3">
    <source>
        <dbReference type="ARBA" id="ARBA00011738"/>
    </source>
</evidence>
<evidence type="ECO:0000256" key="7">
    <source>
        <dbReference type="ARBA" id="ARBA00049157"/>
    </source>
</evidence>
<comment type="pathway">
    <text evidence="2 9 12">Pyrimidine metabolism; UMP biosynthesis via de novo pathway; UMP from orotate: step 2/2.</text>
</comment>
<feature type="active site" description="Proton donor" evidence="9">
    <location>
        <position position="64"/>
    </location>
</feature>
<dbReference type="SUPFAM" id="SSF51366">
    <property type="entry name" value="Ribulose-phoshate binding barrel"/>
    <property type="match status" value="1"/>
</dbReference>
<feature type="binding site" evidence="9 11">
    <location>
        <position position="35"/>
    </location>
    <ligand>
        <name>substrate</name>
    </ligand>
</feature>
<keyword evidence="4 9" id="KW-0210">Decarboxylase</keyword>
<dbReference type="NCBIfam" id="TIGR01740">
    <property type="entry name" value="pyrF"/>
    <property type="match status" value="1"/>
</dbReference>
<dbReference type="GO" id="GO:0006207">
    <property type="term" value="P:'de novo' pyrimidine nucleobase biosynthetic process"/>
    <property type="evidence" value="ECO:0007669"/>
    <property type="project" value="InterPro"/>
</dbReference>
<keyword evidence="5 9" id="KW-0665">Pyrimidine biosynthesis</keyword>
<evidence type="ECO:0000313" key="14">
    <source>
        <dbReference type="EMBL" id="TBL78355.1"/>
    </source>
</evidence>
<dbReference type="InterPro" id="IPR001754">
    <property type="entry name" value="OMPdeCOase_dom"/>
</dbReference>
<dbReference type="InterPro" id="IPR013785">
    <property type="entry name" value="Aldolase_TIM"/>
</dbReference>
<comment type="caution">
    <text evidence="14">The sequence shown here is derived from an EMBL/GenBank/DDBJ whole genome shotgun (WGS) entry which is preliminary data.</text>
</comment>
<reference evidence="14 15" key="1">
    <citation type="submission" date="2019-02" db="EMBL/GenBank/DDBJ databases">
        <title>Paenibacillus sp. nov., isolated from surface-sterilized tissue of Thalictrum simplex L.</title>
        <authorList>
            <person name="Tuo L."/>
        </authorList>
    </citation>
    <scope>NUCLEOTIDE SEQUENCE [LARGE SCALE GENOMIC DNA]</scope>
    <source>
        <strain evidence="14 15">N2SHLJ1</strain>
    </source>
</reference>
<protein>
    <recommendedName>
        <fullName evidence="9">Orotidine 5'-phosphate decarboxylase</fullName>
        <ecNumber evidence="9">4.1.1.23</ecNumber>
    </recommendedName>
    <alternativeName>
        <fullName evidence="9">OMP decarboxylase</fullName>
        <shortName evidence="9">OMPDCase</shortName>
        <shortName evidence="9">OMPdecase</shortName>
    </alternativeName>
</protein>
<dbReference type="Pfam" id="PF00215">
    <property type="entry name" value="OMPdecase"/>
    <property type="match status" value="1"/>
</dbReference>
<feature type="binding site" evidence="9 11">
    <location>
        <position position="127"/>
    </location>
    <ligand>
        <name>substrate</name>
    </ligand>
</feature>
<comment type="subunit">
    <text evidence="3 9">Homodimer.</text>
</comment>
<evidence type="ECO:0000256" key="10">
    <source>
        <dbReference type="PIRSR" id="PIRSR614732-1"/>
    </source>
</evidence>
<dbReference type="UniPathway" id="UPA00070">
    <property type="reaction ID" value="UER00120"/>
</dbReference>
<feature type="active site" description="For OMPdecase activity" evidence="10">
    <location>
        <position position="62"/>
    </location>
</feature>
<feature type="binding site" evidence="9 11">
    <location>
        <position position="219"/>
    </location>
    <ligand>
        <name>substrate</name>
    </ligand>
</feature>
<dbReference type="PROSITE" id="PS00156">
    <property type="entry name" value="OMPDECASE"/>
    <property type="match status" value="1"/>
</dbReference>
<organism evidence="14 15">
    <name type="scientific">Paenibacillus thalictri</name>
    <dbReference type="NCBI Taxonomy" id="2527873"/>
    <lineage>
        <taxon>Bacteria</taxon>
        <taxon>Bacillati</taxon>
        <taxon>Bacillota</taxon>
        <taxon>Bacilli</taxon>
        <taxon>Bacillales</taxon>
        <taxon>Paenibacillaceae</taxon>
        <taxon>Paenibacillus</taxon>
    </lineage>
</organism>
<dbReference type="NCBIfam" id="NF001273">
    <property type="entry name" value="PRK00230.1"/>
    <property type="match status" value="1"/>
</dbReference>
<dbReference type="InterPro" id="IPR014732">
    <property type="entry name" value="OMPdecase"/>
</dbReference>
<dbReference type="Proteomes" id="UP000293142">
    <property type="component" value="Unassembled WGS sequence"/>
</dbReference>
<dbReference type="AlphaFoldDB" id="A0A4Q9DPV7"/>
<dbReference type="SMART" id="SM00934">
    <property type="entry name" value="OMPdecase"/>
    <property type="match status" value="1"/>
</dbReference>
<evidence type="ECO:0000256" key="5">
    <source>
        <dbReference type="ARBA" id="ARBA00022975"/>
    </source>
</evidence>
<gene>
    <name evidence="9" type="primary">pyrF</name>
    <name evidence="14" type="ORF">EYB31_14975</name>
</gene>
<feature type="binding site" evidence="9">
    <location>
        <begin position="62"/>
        <end position="71"/>
    </location>
    <ligand>
        <name>substrate</name>
    </ligand>
</feature>
<dbReference type="PANTHER" id="PTHR32119:SF2">
    <property type="entry name" value="OROTIDINE 5'-PHOSPHATE DECARBOXYLASE"/>
    <property type="match status" value="1"/>
</dbReference>
<dbReference type="InterPro" id="IPR018089">
    <property type="entry name" value="OMPdecase_AS"/>
</dbReference>